<name>A0A081DEY1_NONUL</name>
<accession>A0A081DEY1</accession>
<feature type="region of interest" description="Disordered" evidence="1">
    <location>
        <begin position="114"/>
        <end position="141"/>
    </location>
</feature>
<evidence type="ECO:0000313" key="3">
    <source>
        <dbReference type="EMBL" id="GAK77477.1"/>
    </source>
</evidence>
<dbReference type="EMBL" id="BBLG01000009">
    <property type="protein sequence ID" value="GAK77477.1"/>
    <property type="molecule type" value="Genomic_DNA"/>
</dbReference>
<feature type="region of interest" description="Disordered" evidence="1">
    <location>
        <begin position="18"/>
        <end position="38"/>
    </location>
</feature>
<gene>
    <name evidence="5" type="ORF">JCM19275_948</name>
    <name evidence="3" type="ORF">JCM19296_3085</name>
    <name evidence="4" type="ORF">JCM19314_3325</name>
</gene>
<evidence type="ECO:0000313" key="6">
    <source>
        <dbReference type="Proteomes" id="UP000028980"/>
    </source>
</evidence>
<dbReference type="RefSeq" id="WP_042246622.1">
    <property type="nucleotide sequence ID" value="NZ_JBDUVK010000148.1"/>
</dbReference>
<protein>
    <recommendedName>
        <fullName evidence="9">DUF4890 domain-containing protein</fullName>
    </recommendedName>
</protein>
<feature type="chain" id="PRO_5007378442" description="DUF4890 domain-containing protein" evidence="2">
    <location>
        <begin position="19"/>
        <end position="141"/>
    </location>
</feature>
<dbReference type="AlphaFoldDB" id="A0A081DEY1"/>
<feature type="compositionally biased region" description="Basic and acidic residues" evidence="1">
    <location>
        <begin position="22"/>
        <end position="34"/>
    </location>
</feature>
<dbReference type="Proteomes" id="UP000029226">
    <property type="component" value="Unassembled WGS sequence"/>
</dbReference>
<feature type="compositionally biased region" description="Basic residues" evidence="1">
    <location>
        <begin position="126"/>
        <end position="141"/>
    </location>
</feature>
<keyword evidence="2" id="KW-0732">Signal</keyword>
<evidence type="ECO:0000313" key="7">
    <source>
        <dbReference type="Proteomes" id="UP000029226"/>
    </source>
</evidence>
<evidence type="ECO:0000256" key="2">
    <source>
        <dbReference type="SAM" id="SignalP"/>
    </source>
</evidence>
<sequence length="141" mass="16574">MKKIIVLIALMAMTVAQAQQGRKGDRGEKMKDVTPQEMATVQSKKLTLALDLSDQQEKEVFQVLFKQAEKREANKISREDREKLSDDQKKEARLKILDEKIAVKRKMKKILNNDQYAEWEKMMQQRAKKRGKGDKKRRNRD</sequence>
<proteinExistence type="predicted"/>
<comment type="caution">
    <text evidence="3">The sequence shown here is derived from an EMBL/GenBank/DDBJ whole genome shotgun (WGS) entry which is preliminary data.</text>
</comment>
<evidence type="ECO:0000313" key="5">
    <source>
        <dbReference type="EMBL" id="GAL74909.1"/>
    </source>
</evidence>
<evidence type="ECO:0008006" key="9">
    <source>
        <dbReference type="Google" id="ProtNLM"/>
    </source>
</evidence>
<evidence type="ECO:0000313" key="4">
    <source>
        <dbReference type="EMBL" id="GAK99280.1"/>
    </source>
</evidence>
<evidence type="ECO:0000256" key="1">
    <source>
        <dbReference type="SAM" id="MobiDB-lite"/>
    </source>
</evidence>
<dbReference type="EMBL" id="BBNT01000003">
    <property type="protein sequence ID" value="GAL74909.1"/>
    <property type="molecule type" value="Genomic_DNA"/>
</dbReference>
<organism evidence="3 6">
    <name type="scientific">Nonlabens ulvanivorans</name>
    <name type="common">Persicivirga ulvanivorans</name>
    <dbReference type="NCBI Taxonomy" id="906888"/>
    <lineage>
        <taxon>Bacteria</taxon>
        <taxon>Pseudomonadati</taxon>
        <taxon>Bacteroidota</taxon>
        <taxon>Flavobacteriia</taxon>
        <taxon>Flavobacteriales</taxon>
        <taxon>Flavobacteriaceae</taxon>
        <taxon>Nonlabens</taxon>
    </lineage>
</organism>
<evidence type="ECO:0000313" key="8">
    <source>
        <dbReference type="Proteomes" id="UP000029647"/>
    </source>
</evidence>
<dbReference type="Proteomes" id="UP000028980">
    <property type="component" value="Unassembled WGS sequence"/>
</dbReference>
<dbReference type="Proteomes" id="UP000029647">
    <property type="component" value="Unassembled WGS sequence"/>
</dbReference>
<dbReference type="EMBL" id="BBMM01000002">
    <property type="protein sequence ID" value="GAK99280.1"/>
    <property type="molecule type" value="Genomic_DNA"/>
</dbReference>
<feature type="signal peptide" evidence="2">
    <location>
        <begin position="1"/>
        <end position="18"/>
    </location>
</feature>
<reference evidence="6 7" key="1">
    <citation type="journal article" date="2014" name="Genome Announc.">
        <title>Draft Genome Sequences of Marine Flavobacterium Nonlabens Strains NR17, NR24, NR27, NR32, NR33, and Ara13.</title>
        <authorList>
            <person name="Nakanishi M."/>
            <person name="Meirelles P."/>
            <person name="Suzuki R."/>
            <person name="Takatani N."/>
            <person name="Mino S."/>
            <person name="Suda W."/>
            <person name="Oshima K."/>
            <person name="Hattori M."/>
            <person name="Ohkuma M."/>
            <person name="Hosokawa M."/>
            <person name="Miyashita K."/>
            <person name="Thompson F.L."/>
            <person name="Niwa A."/>
            <person name="Sawabe T."/>
            <person name="Sawabe T."/>
        </authorList>
    </citation>
    <scope>NUCLEOTIDE SEQUENCE [LARGE SCALE GENOMIC DNA]</scope>
    <source>
        <strain evidence="5">JCM 19275</strain>
        <strain evidence="3">JCM 19296</strain>
        <strain evidence="4">JCM 19314</strain>
        <strain evidence="8">JCM19275</strain>
        <strain evidence="6">JCM19296</strain>
        <strain evidence="7">JCM19314</strain>
    </source>
</reference>